<comment type="similarity">
    <text evidence="1">Belongs to the 3-beta-HSD family.</text>
</comment>
<dbReference type="OrthoDB" id="331544at2759"/>
<dbReference type="InterPro" id="IPR002225">
    <property type="entry name" value="3Beta_OHSteriod_DH/Estase"/>
</dbReference>
<gene>
    <name evidence="4" type="ORF">K458DRAFT_27318</name>
</gene>
<sequence>MAPTKVLVTGGTGFLGSEIVKALVETSMFCITAIDINPPSLGTSTFSDVRYIRANILQPEELQKVLNEARPDVVIHTVGVYPLGAARYSMKGKEAVFEINVEGTKNIIEASKECGARALCYTSSVTVVLDELESEFRNVDERWGTGRATTSYGQSKAISEHLVLSANRPDFATCSMRSAPIFGPHDPATIPTIHGCIAKGETPFILGSNTNLQDYVYVSNVADAHVLAVRNLLGPATAAGEAFFITNGEPITARDLCIAVWKEFGHVPPFQVGIPEGLAWWLGLGAEWWSWVSGTKGTFSRGVILDATKTRYVSIEKARRVLGYQPRVGLPEALRISCQHFKQQWKDQAKR</sequence>
<accession>A0A6G1J2S3</accession>
<dbReference type="InterPro" id="IPR050177">
    <property type="entry name" value="Lipid_A_modif_metabolic_enz"/>
</dbReference>
<name>A0A6G1J2S3_9PLEO</name>
<evidence type="ECO:0000256" key="2">
    <source>
        <dbReference type="ARBA" id="ARBA00023002"/>
    </source>
</evidence>
<dbReference type="AlphaFoldDB" id="A0A6G1J2S3"/>
<dbReference type="GO" id="GO:0016616">
    <property type="term" value="F:oxidoreductase activity, acting on the CH-OH group of donors, NAD or NADP as acceptor"/>
    <property type="evidence" value="ECO:0007669"/>
    <property type="project" value="InterPro"/>
</dbReference>
<dbReference type="PANTHER" id="PTHR43245:SF51">
    <property type="entry name" value="SHORT CHAIN DEHYDROGENASE_REDUCTASE FAMILY 42E, MEMBER 2"/>
    <property type="match status" value="1"/>
</dbReference>
<dbReference type="GO" id="GO:0006694">
    <property type="term" value="P:steroid biosynthetic process"/>
    <property type="evidence" value="ECO:0007669"/>
    <property type="project" value="InterPro"/>
</dbReference>
<dbReference type="EMBL" id="MU005580">
    <property type="protein sequence ID" value="KAF2684824.1"/>
    <property type="molecule type" value="Genomic_DNA"/>
</dbReference>
<dbReference type="Gene3D" id="3.40.50.720">
    <property type="entry name" value="NAD(P)-binding Rossmann-like Domain"/>
    <property type="match status" value="1"/>
</dbReference>
<evidence type="ECO:0000259" key="3">
    <source>
        <dbReference type="Pfam" id="PF01073"/>
    </source>
</evidence>
<feature type="domain" description="3-beta hydroxysteroid dehydrogenase/isomerase" evidence="3">
    <location>
        <begin position="7"/>
        <end position="268"/>
    </location>
</feature>
<protein>
    <submittedName>
        <fullName evidence="4">C-3 sterol dehydrogenase/C-4 decarboxylase-like protein</fullName>
    </submittedName>
</protein>
<dbReference type="PANTHER" id="PTHR43245">
    <property type="entry name" value="BIFUNCTIONAL POLYMYXIN RESISTANCE PROTEIN ARNA"/>
    <property type="match status" value="1"/>
</dbReference>
<evidence type="ECO:0000313" key="5">
    <source>
        <dbReference type="Proteomes" id="UP000799291"/>
    </source>
</evidence>
<proteinExistence type="inferred from homology"/>
<dbReference type="Proteomes" id="UP000799291">
    <property type="component" value="Unassembled WGS sequence"/>
</dbReference>
<dbReference type="Pfam" id="PF01073">
    <property type="entry name" value="3Beta_HSD"/>
    <property type="match status" value="1"/>
</dbReference>
<organism evidence="4 5">
    <name type="scientific">Lentithecium fluviatile CBS 122367</name>
    <dbReference type="NCBI Taxonomy" id="1168545"/>
    <lineage>
        <taxon>Eukaryota</taxon>
        <taxon>Fungi</taxon>
        <taxon>Dikarya</taxon>
        <taxon>Ascomycota</taxon>
        <taxon>Pezizomycotina</taxon>
        <taxon>Dothideomycetes</taxon>
        <taxon>Pleosporomycetidae</taxon>
        <taxon>Pleosporales</taxon>
        <taxon>Massarineae</taxon>
        <taxon>Lentitheciaceae</taxon>
        <taxon>Lentithecium</taxon>
    </lineage>
</organism>
<keyword evidence="2" id="KW-0560">Oxidoreductase</keyword>
<keyword evidence="5" id="KW-1185">Reference proteome</keyword>
<dbReference type="InterPro" id="IPR036291">
    <property type="entry name" value="NAD(P)-bd_dom_sf"/>
</dbReference>
<evidence type="ECO:0000256" key="1">
    <source>
        <dbReference type="ARBA" id="ARBA00009219"/>
    </source>
</evidence>
<evidence type="ECO:0000313" key="4">
    <source>
        <dbReference type="EMBL" id="KAF2684824.1"/>
    </source>
</evidence>
<reference evidence="4" key="1">
    <citation type="journal article" date="2020" name="Stud. Mycol.">
        <title>101 Dothideomycetes genomes: a test case for predicting lifestyles and emergence of pathogens.</title>
        <authorList>
            <person name="Haridas S."/>
            <person name="Albert R."/>
            <person name="Binder M."/>
            <person name="Bloem J."/>
            <person name="Labutti K."/>
            <person name="Salamov A."/>
            <person name="Andreopoulos B."/>
            <person name="Baker S."/>
            <person name="Barry K."/>
            <person name="Bills G."/>
            <person name="Bluhm B."/>
            <person name="Cannon C."/>
            <person name="Castanera R."/>
            <person name="Culley D."/>
            <person name="Daum C."/>
            <person name="Ezra D."/>
            <person name="Gonzalez J."/>
            <person name="Henrissat B."/>
            <person name="Kuo A."/>
            <person name="Liang C."/>
            <person name="Lipzen A."/>
            <person name="Lutzoni F."/>
            <person name="Magnuson J."/>
            <person name="Mondo S."/>
            <person name="Nolan M."/>
            <person name="Ohm R."/>
            <person name="Pangilinan J."/>
            <person name="Park H.-J."/>
            <person name="Ramirez L."/>
            <person name="Alfaro M."/>
            <person name="Sun H."/>
            <person name="Tritt A."/>
            <person name="Yoshinaga Y."/>
            <person name="Zwiers L.-H."/>
            <person name="Turgeon B."/>
            <person name="Goodwin S."/>
            <person name="Spatafora J."/>
            <person name="Crous P."/>
            <person name="Grigoriev I."/>
        </authorList>
    </citation>
    <scope>NUCLEOTIDE SEQUENCE</scope>
    <source>
        <strain evidence="4">CBS 122367</strain>
    </source>
</reference>
<dbReference type="SUPFAM" id="SSF51735">
    <property type="entry name" value="NAD(P)-binding Rossmann-fold domains"/>
    <property type="match status" value="1"/>
</dbReference>